<dbReference type="GO" id="GO:0005764">
    <property type="term" value="C:lysosome"/>
    <property type="evidence" value="ECO:0007669"/>
    <property type="project" value="UniProtKB-SubCell"/>
</dbReference>
<dbReference type="PANTHER" id="PTHR13342">
    <property type="entry name" value="RAGULATOR COMPLEX PROTEIN LAMTOR5"/>
    <property type="match status" value="1"/>
</dbReference>
<dbReference type="Gene3D" id="3.30.450.30">
    <property type="entry name" value="Dynein light chain 2a, cytoplasmic"/>
    <property type="match status" value="1"/>
</dbReference>
<organism evidence="7 8">
    <name type="scientific">Haemonchus contortus</name>
    <name type="common">Barber pole worm</name>
    <dbReference type="NCBI Taxonomy" id="6289"/>
    <lineage>
        <taxon>Eukaryota</taxon>
        <taxon>Metazoa</taxon>
        <taxon>Ecdysozoa</taxon>
        <taxon>Nematoda</taxon>
        <taxon>Chromadorea</taxon>
        <taxon>Rhabditida</taxon>
        <taxon>Rhabditina</taxon>
        <taxon>Rhabditomorpha</taxon>
        <taxon>Strongyloidea</taxon>
        <taxon>Trichostrongylidae</taxon>
        <taxon>Haemonchus</taxon>
    </lineage>
</organism>
<dbReference type="GO" id="GO:0071986">
    <property type="term" value="C:Ragulator complex"/>
    <property type="evidence" value="ECO:0007669"/>
    <property type="project" value="InterPro"/>
</dbReference>
<dbReference type="Pfam" id="PF16672">
    <property type="entry name" value="LAMTOR5"/>
    <property type="match status" value="1"/>
</dbReference>
<evidence type="ECO:0000313" key="8">
    <source>
        <dbReference type="WBParaSite" id="HCON_00070410-00001"/>
    </source>
</evidence>
<accession>A0A7I4Y9N9</accession>
<dbReference type="PANTHER" id="PTHR13342:SF2">
    <property type="entry name" value="RAGULATOR COMPLEX PROTEIN LAMTOR5"/>
    <property type="match status" value="1"/>
</dbReference>
<evidence type="ECO:0000256" key="5">
    <source>
        <dbReference type="ARBA" id="ARBA00023228"/>
    </source>
</evidence>
<dbReference type="WBParaSite" id="HCON_00070410-00001">
    <property type="protein sequence ID" value="HCON_00070410-00001"/>
    <property type="gene ID" value="HCON_00070410"/>
</dbReference>
<evidence type="ECO:0000313" key="7">
    <source>
        <dbReference type="Proteomes" id="UP000025227"/>
    </source>
</evidence>
<reference evidence="8" key="1">
    <citation type="submission" date="2020-12" db="UniProtKB">
        <authorList>
            <consortium name="WormBaseParasite"/>
        </authorList>
    </citation>
    <scope>IDENTIFICATION</scope>
    <source>
        <strain evidence="8">MHco3</strain>
    </source>
</reference>
<evidence type="ECO:0000256" key="3">
    <source>
        <dbReference type="ARBA" id="ARBA00007795"/>
    </source>
</evidence>
<comment type="subcellular location">
    <subcellularLocation>
        <location evidence="2">Cytoplasm</location>
    </subcellularLocation>
    <subcellularLocation>
        <location evidence="1">Lysosome</location>
    </subcellularLocation>
</comment>
<dbReference type="GO" id="GO:0005085">
    <property type="term" value="F:guanyl-nucleotide exchange factor activity"/>
    <property type="evidence" value="ECO:0007669"/>
    <property type="project" value="TreeGrafter"/>
</dbReference>
<evidence type="ECO:0000256" key="2">
    <source>
        <dbReference type="ARBA" id="ARBA00004496"/>
    </source>
</evidence>
<protein>
    <recommendedName>
        <fullName evidence="6">Late endosomal/lysosomal adaptor and MAPK and MTOR activator 5</fullName>
    </recommendedName>
</protein>
<sequence length="90" mass="9497">MESLMEKKIEQLMGQPGMVGVCVSDANGLSLSSKGSLKPEVAPLASQLLTFCSQLEPSGSVPPVVSVTSDHGKVTFSKKDDLILVLHQNT</sequence>
<dbReference type="GO" id="GO:1904263">
    <property type="term" value="P:positive regulation of TORC1 signaling"/>
    <property type="evidence" value="ECO:0007669"/>
    <property type="project" value="TreeGrafter"/>
</dbReference>
<dbReference type="GO" id="GO:0071230">
    <property type="term" value="P:cellular response to amino acid stimulus"/>
    <property type="evidence" value="ECO:0007669"/>
    <property type="project" value="TreeGrafter"/>
</dbReference>
<keyword evidence="5" id="KW-0458">Lysosome</keyword>
<keyword evidence="4" id="KW-0963">Cytoplasm</keyword>
<evidence type="ECO:0000256" key="4">
    <source>
        <dbReference type="ARBA" id="ARBA00022490"/>
    </source>
</evidence>
<dbReference type="Proteomes" id="UP000025227">
    <property type="component" value="Unplaced"/>
</dbReference>
<keyword evidence="7" id="KW-1185">Reference proteome</keyword>
<dbReference type="InterPro" id="IPR024135">
    <property type="entry name" value="LAMTOR5"/>
</dbReference>
<dbReference type="PRINTS" id="PR02092">
    <property type="entry name" value="HEPBVIRUSXIP"/>
</dbReference>
<dbReference type="AlphaFoldDB" id="A0A7I4Y9N9"/>
<comment type="similarity">
    <text evidence="3">Belongs to the LAMTOR5 family.</text>
</comment>
<dbReference type="GO" id="GO:0043066">
    <property type="term" value="P:negative regulation of apoptotic process"/>
    <property type="evidence" value="ECO:0007669"/>
    <property type="project" value="InterPro"/>
</dbReference>
<name>A0A7I4Y9N9_HAECO</name>
<proteinExistence type="inferred from homology"/>
<evidence type="ECO:0000256" key="1">
    <source>
        <dbReference type="ARBA" id="ARBA00004371"/>
    </source>
</evidence>
<evidence type="ECO:0000256" key="6">
    <source>
        <dbReference type="ARBA" id="ARBA00032692"/>
    </source>
</evidence>